<dbReference type="SUPFAM" id="SSF140111">
    <property type="entry name" value="Endosomal sorting complex assembly domain"/>
    <property type="match status" value="1"/>
</dbReference>
<keyword evidence="10" id="KW-1185">Reference proteome</keyword>
<evidence type="ECO:0000256" key="7">
    <source>
        <dbReference type="SAM" id="Coils"/>
    </source>
</evidence>
<dbReference type="EMBL" id="JABAYA010000175">
    <property type="protein sequence ID" value="KAF7722821.1"/>
    <property type="molecule type" value="Genomic_DNA"/>
</dbReference>
<feature type="coiled-coil region" evidence="7">
    <location>
        <begin position="37"/>
        <end position="64"/>
    </location>
</feature>
<dbReference type="PANTHER" id="PTHR13678">
    <property type="entry name" value="VACUOLAR PROTEIN SORTING-ASSOCIATED PROTEIN 37"/>
    <property type="match status" value="1"/>
</dbReference>
<organism evidence="9 10">
    <name type="scientific">Apophysomyces ossiformis</name>
    <dbReference type="NCBI Taxonomy" id="679940"/>
    <lineage>
        <taxon>Eukaryota</taxon>
        <taxon>Fungi</taxon>
        <taxon>Fungi incertae sedis</taxon>
        <taxon>Mucoromycota</taxon>
        <taxon>Mucoromycotina</taxon>
        <taxon>Mucoromycetes</taxon>
        <taxon>Mucorales</taxon>
        <taxon>Mucorineae</taxon>
        <taxon>Mucoraceae</taxon>
        <taxon>Apophysomyces</taxon>
    </lineage>
</organism>
<dbReference type="InterPro" id="IPR037202">
    <property type="entry name" value="ESCRT_assembly_dom"/>
</dbReference>
<comment type="similarity">
    <text evidence="2">Belongs to the VPS37 family.</text>
</comment>
<dbReference type="Gene3D" id="1.10.287.660">
    <property type="entry name" value="Helix hairpin bin"/>
    <property type="match status" value="1"/>
</dbReference>
<protein>
    <recommendedName>
        <fullName evidence="8">VPS37 C-terminal domain-containing protein</fullName>
    </recommendedName>
</protein>
<evidence type="ECO:0000259" key="8">
    <source>
        <dbReference type="PROSITE" id="PS51314"/>
    </source>
</evidence>
<dbReference type="GO" id="GO:0006623">
    <property type="term" value="P:protein targeting to vacuole"/>
    <property type="evidence" value="ECO:0007669"/>
    <property type="project" value="TreeGrafter"/>
</dbReference>
<evidence type="ECO:0000256" key="2">
    <source>
        <dbReference type="ARBA" id="ARBA00007617"/>
    </source>
</evidence>
<proteinExistence type="inferred from homology"/>
<evidence type="ECO:0000256" key="5">
    <source>
        <dbReference type="ARBA" id="ARBA00022927"/>
    </source>
</evidence>
<comment type="subcellular location">
    <subcellularLocation>
        <location evidence="1">Endosome</location>
    </subcellularLocation>
</comment>
<comment type="caution">
    <text evidence="9">The sequence shown here is derived from an EMBL/GenBank/DDBJ whole genome shotgun (WGS) entry which is preliminary data.</text>
</comment>
<dbReference type="PANTHER" id="PTHR13678:SF2">
    <property type="entry name" value="VACUOLAR PROTEIN SORTING-ASSOCIATED PROTEIN 37A"/>
    <property type="match status" value="1"/>
</dbReference>
<dbReference type="GO" id="GO:0006612">
    <property type="term" value="P:protein targeting to membrane"/>
    <property type="evidence" value="ECO:0007669"/>
    <property type="project" value="TreeGrafter"/>
</dbReference>
<keyword evidence="3 6" id="KW-0813">Transport</keyword>
<sequence length="138" mass="16404">MFFNSLERVQRMKTVEEELRNGNENLAHKNLGREDQLLRLRAEVNDMEKEYRAVKADFEEKERQQQEAFSRFTASTVLTRLKASVYESDELSESVAQSFLDGNLDHDSFVKQFRELRKVYHLRASKLERAQKDRLFTL</sequence>
<keyword evidence="5 6" id="KW-0653">Protein transport</keyword>
<dbReference type="InterPro" id="IPR029012">
    <property type="entry name" value="Helix_hairpin_bin_sf"/>
</dbReference>
<dbReference type="Pfam" id="PF07200">
    <property type="entry name" value="Mod_r"/>
    <property type="match status" value="1"/>
</dbReference>
<accession>A0A8H7BNG2</accession>
<evidence type="ECO:0000256" key="6">
    <source>
        <dbReference type="PROSITE-ProRule" id="PRU00646"/>
    </source>
</evidence>
<dbReference type="GO" id="GO:0043162">
    <property type="term" value="P:ubiquitin-dependent protein catabolic process via the multivesicular body sorting pathway"/>
    <property type="evidence" value="ECO:0007669"/>
    <property type="project" value="TreeGrafter"/>
</dbReference>
<evidence type="ECO:0000313" key="10">
    <source>
        <dbReference type="Proteomes" id="UP000605846"/>
    </source>
</evidence>
<dbReference type="Proteomes" id="UP000605846">
    <property type="component" value="Unassembled WGS sequence"/>
</dbReference>
<dbReference type="PROSITE" id="PS51314">
    <property type="entry name" value="VPS37_C"/>
    <property type="match status" value="1"/>
</dbReference>
<keyword evidence="7" id="KW-0175">Coiled coil</keyword>
<dbReference type="AlphaFoldDB" id="A0A8H7BNG2"/>
<gene>
    <name evidence="9" type="ORF">EC973_002666</name>
</gene>
<evidence type="ECO:0000313" key="9">
    <source>
        <dbReference type="EMBL" id="KAF7722821.1"/>
    </source>
</evidence>
<keyword evidence="4" id="KW-0967">Endosome</keyword>
<feature type="domain" description="VPS37 C-terminal" evidence="8">
    <location>
        <begin position="55"/>
        <end position="138"/>
    </location>
</feature>
<evidence type="ECO:0000256" key="4">
    <source>
        <dbReference type="ARBA" id="ARBA00022753"/>
    </source>
</evidence>
<reference evidence="9" key="1">
    <citation type="submission" date="2020-01" db="EMBL/GenBank/DDBJ databases">
        <title>Genome Sequencing of Three Apophysomyces-Like Fungal Strains Confirms a Novel Fungal Genus in the Mucoromycota with divergent Burkholderia-like Endosymbiotic Bacteria.</title>
        <authorList>
            <person name="Stajich J.E."/>
            <person name="Macias A.M."/>
            <person name="Carter-House D."/>
            <person name="Lovett B."/>
            <person name="Kasson L.R."/>
            <person name="Berry K."/>
            <person name="Grigoriev I."/>
            <person name="Chang Y."/>
            <person name="Spatafora J."/>
            <person name="Kasson M.T."/>
        </authorList>
    </citation>
    <scope>NUCLEOTIDE SEQUENCE</scope>
    <source>
        <strain evidence="9">NRRL A-21654</strain>
    </source>
</reference>
<name>A0A8H7BNG2_9FUNG</name>
<dbReference type="InterPro" id="IPR009851">
    <property type="entry name" value="Mod_r"/>
</dbReference>
<dbReference type="OrthoDB" id="10260857at2759"/>
<evidence type="ECO:0000256" key="3">
    <source>
        <dbReference type="ARBA" id="ARBA00022448"/>
    </source>
</evidence>
<evidence type="ECO:0000256" key="1">
    <source>
        <dbReference type="ARBA" id="ARBA00004177"/>
    </source>
</evidence>
<dbReference type="GO" id="GO:0000813">
    <property type="term" value="C:ESCRT I complex"/>
    <property type="evidence" value="ECO:0007669"/>
    <property type="project" value="TreeGrafter"/>
</dbReference>